<protein>
    <recommendedName>
        <fullName evidence="2">histidine kinase</fullName>
        <ecNumber evidence="2">2.7.13.3</ecNumber>
    </recommendedName>
</protein>
<feature type="modified residue" description="4-aspartylphosphate" evidence="3">
    <location>
        <position position="712"/>
    </location>
</feature>
<keyword evidence="5" id="KW-1133">Transmembrane helix</keyword>
<evidence type="ECO:0000313" key="9">
    <source>
        <dbReference type="Proteomes" id="UP000031838"/>
    </source>
</evidence>
<dbReference type="SMART" id="SM00448">
    <property type="entry name" value="REC"/>
    <property type="match status" value="1"/>
</dbReference>
<feature type="region of interest" description="Disordered" evidence="4">
    <location>
        <begin position="626"/>
        <end position="648"/>
    </location>
</feature>
<keyword evidence="5" id="KW-0812">Transmembrane</keyword>
<evidence type="ECO:0000256" key="1">
    <source>
        <dbReference type="ARBA" id="ARBA00000085"/>
    </source>
</evidence>
<dbReference type="PANTHER" id="PTHR43065">
    <property type="entry name" value="SENSOR HISTIDINE KINASE"/>
    <property type="match status" value="1"/>
</dbReference>
<reference evidence="9" key="1">
    <citation type="submission" date="2011-03" db="EMBL/GenBank/DDBJ databases">
        <authorList>
            <person name="Voget S."/>
            <person name="Streit W.R."/>
            <person name="Jaeger K.E."/>
            <person name="Daniel R."/>
        </authorList>
    </citation>
    <scope>NUCLEOTIDE SEQUENCE [LARGE SCALE GENOMIC DNA]</scope>
    <source>
        <strain evidence="9">PG1</strain>
    </source>
</reference>
<dbReference type="EMBL" id="CP002581">
    <property type="protein sequence ID" value="AJK51007.1"/>
    <property type="molecule type" value="Genomic_DNA"/>
</dbReference>
<dbReference type="PROSITE" id="PS50110">
    <property type="entry name" value="RESPONSE_REGULATORY"/>
    <property type="match status" value="1"/>
</dbReference>
<dbReference type="SUPFAM" id="SSF52172">
    <property type="entry name" value="CheY-like"/>
    <property type="match status" value="1"/>
</dbReference>
<evidence type="ECO:0000259" key="6">
    <source>
        <dbReference type="PROSITE" id="PS50109"/>
    </source>
</evidence>
<dbReference type="Pfam" id="PF02518">
    <property type="entry name" value="HATPase_c"/>
    <property type="match status" value="1"/>
</dbReference>
<evidence type="ECO:0000313" key="8">
    <source>
        <dbReference type="EMBL" id="AJK51007.1"/>
    </source>
</evidence>
<dbReference type="Pfam" id="PF00072">
    <property type="entry name" value="Response_reg"/>
    <property type="match status" value="1"/>
</dbReference>
<dbReference type="Gene3D" id="1.10.287.130">
    <property type="match status" value="1"/>
</dbReference>
<dbReference type="PROSITE" id="PS50109">
    <property type="entry name" value="HIS_KIN"/>
    <property type="match status" value="1"/>
</dbReference>
<keyword evidence="8" id="KW-0418">Kinase</keyword>
<comment type="catalytic activity">
    <reaction evidence="1">
        <text>ATP + protein L-histidine = ADP + protein N-phospho-L-histidine.</text>
        <dbReference type="EC" id="2.7.13.3"/>
    </reaction>
</comment>
<keyword evidence="8" id="KW-0808">Transferase</keyword>
<keyword evidence="3" id="KW-0597">Phosphoprotein</keyword>
<dbReference type="PANTHER" id="PTHR43065:SF49">
    <property type="entry name" value="HISTIDINE KINASE"/>
    <property type="match status" value="1"/>
</dbReference>
<evidence type="ECO:0000259" key="7">
    <source>
        <dbReference type="PROSITE" id="PS50110"/>
    </source>
</evidence>
<dbReference type="AlphaFoldDB" id="A0A0B6S069"/>
<evidence type="ECO:0000256" key="3">
    <source>
        <dbReference type="PROSITE-ProRule" id="PRU00169"/>
    </source>
</evidence>
<dbReference type="InterPro" id="IPR004358">
    <property type="entry name" value="Sig_transdc_His_kin-like_C"/>
</dbReference>
<feature type="domain" description="Histidine kinase" evidence="6">
    <location>
        <begin position="410"/>
        <end position="628"/>
    </location>
</feature>
<dbReference type="PRINTS" id="PR00344">
    <property type="entry name" value="BCTRLSENSOR"/>
</dbReference>
<dbReference type="InterPro" id="IPR001789">
    <property type="entry name" value="Sig_transdc_resp-reg_receiver"/>
</dbReference>
<organism evidence="8 9">
    <name type="scientific">Burkholderia plantarii</name>
    <dbReference type="NCBI Taxonomy" id="41899"/>
    <lineage>
        <taxon>Bacteria</taxon>
        <taxon>Pseudomonadati</taxon>
        <taxon>Pseudomonadota</taxon>
        <taxon>Betaproteobacteria</taxon>
        <taxon>Burkholderiales</taxon>
        <taxon>Burkholderiaceae</taxon>
        <taxon>Burkholderia</taxon>
    </lineage>
</organism>
<gene>
    <name evidence="8" type="ORF">BGL_2c29530</name>
</gene>
<dbReference type="EC" id="2.7.13.3" evidence="2"/>
<dbReference type="InterPro" id="IPR003594">
    <property type="entry name" value="HATPase_dom"/>
</dbReference>
<dbReference type="KEGG" id="bgp:BGL_2c29530"/>
<accession>A0A0B6S069</accession>
<dbReference type="SMART" id="SM00387">
    <property type="entry name" value="HATPase_c"/>
    <property type="match status" value="1"/>
</dbReference>
<dbReference type="SUPFAM" id="SSF55874">
    <property type="entry name" value="ATPase domain of HSP90 chaperone/DNA topoisomerase II/histidine kinase"/>
    <property type="match status" value="1"/>
</dbReference>
<dbReference type="InterPro" id="IPR005467">
    <property type="entry name" value="His_kinase_dom"/>
</dbReference>
<dbReference type="GO" id="GO:0000155">
    <property type="term" value="F:phosphorelay sensor kinase activity"/>
    <property type="evidence" value="ECO:0007669"/>
    <property type="project" value="InterPro"/>
</dbReference>
<evidence type="ECO:0000256" key="4">
    <source>
        <dbReference type="SAM" id="MobiDB-lite"/>
    </source>
</evidence>
<dbReference type="CDD" id="cd12915">
    <property type="entry name" value="PDC2_DGC_like"/>
    <property type="match status" value="1"/>
</dbReference>
<sequence>MAPRESFMMTIKQRHHHTQSRIFTMKPDRPDASRPSSASADWQDDDDAPFASGAPEHDFAVRRITLIVLLAAAIVLPCVYVAVMAYNDLRAREATARDVTMRTVRVAEEHALKVFDLTETLDARIVDLVQDLDDQAVRNAEADIHDTLNTIGGGYPQVAAVSIFGASGMLLANSLYYPAPYASIANRDDFIGIRDDKVIEHISRPMRGPLRSTTPSLVFNTGVARRHSDGSFAGMVSIALKSSYFNAFYRELLGGERSPMTMALTRSDGAVLASYPPPPDSGDEKLDERVAPFVNARASNSHAGISRVQHDGMTEIVAYRQVGSYPVYVTCAYRASAIWQAWYEHLSVLFVSMFVPSFALWCVIWLSLKRLRVEEEAWDRWQAEASMRRSIESAYRQSRKMEALGNLVGSVAHDFNNLLMIISSNIQIVRRRGAEHLDTELTAVERALKNGQSLTRQLLGVARKQPLRSETIDVPQWLGSSCRELLKTSLSSKSSLVIEMPPDIWPIRVDIAELELAVINLSVNARDAMPTGGRFTIAAQNLTFRREDGFPLTGDYVCIALSDTGSGMPPEVLAHAFEPLFTTKPKGMGTGLGLPQVFAFCERSGGIATIDSMEGEGTTVRLYLPRAKATDPAPSPPAVPRSRAPETDVPQEGLRILLVEDNGDVAAGTEALLALLGHRVTYAANADDALALLNAPVAPDDEMRPYDLVISDIHMPGKLNGIDLAETIECRPGALLPVILVTGYAEELDRTRRVNARVLSKPFDIGLLDEMLHAISETRDARRVTRT</sequence>
<name>A0A0B6S069_BURPL</name>
<dbReference type="HOGENOM" id="CLU_000445_114_21_4"/>
<reference evidence="8 9" key="2">
    <citation type="journal article" date="2016" name="Appl. Microbiol. Biotechnol.">
        <title>Mutations improving production and secretion of extracellular lipase by Burkholderia glumae PG1.</title>
        <authorList>
            <person name="Knapp A."/>
            <person name="Voget S."/>
            <person name="Gao R."/>
            <person name="Zaburannyi N."/>
            <person name="Krysciak D."/>
            <person name="Breuer M."/>
            <person name="Hauer B."/>
            <person name="Streit W.R."/>
            <person name="Muller R."/>
            <person name="Daniel R."/>
            <person name="Jaeger K.E."/>
        </authorList>
    </citation>
    <scope>NUCLEOTIDE SEQUENCE [LARGE SCALE GENOMIC DNA]</scope>
    <source>
        <strain evidence="8 9">PG1</strain>
    </source>
</reference>
<dbReference type="InterPro" id="IPR036890">
    <property type="entry name" value="HATPase_C_sf"/>
</dbReference>
<dbReference type="InterPro" id="IPR036097">
    <property type="entry name" value="HisK_dim/P_sf"/>
</dbReference>
<keyword evidence="5" id="KW-0472">Membrane</keyword>
<feature type="domain" description="Response regulatory" evidence="7">
    <location>
        <begin position="655"/>
        <end position="776"/>
    </location>
</feature>
<dbReference type="Gene3D" id="3.30.565.10">
    <property type="entry name" value="Histidine kinase-like ATPase, C-terminal domain"/>
    <property type="match status" value="1"/>
</dbReference>
<dbReference type="SUPFAM" id="SSF47384">
    <property type="entry name" value="Homodimeric domain of signal transducing histidine kinase"/>
    <property type="match status" value="1"/>
</dbReference>
<dbReference type="InterPro" id="IPR011006">
    <property type="entry name" value="CheY-like_superfamily"/>
</dbReference>
<proteinExistence type="predicted"/>
<feature type="region of interest" description="Disordered" evidence="4">
    <location>
        <begin position="1"/>
        <end position="49"/>
    </location>
</feature>
<evidence type="ECO:0000256" key="2">
    <source>
        <dbReference type="ARBA" id="ARBA00012438"/>
    </source>
</evidence>
<dbReference type="Gene3D" id="3.40.50.2300">
    <property type="match status" value="1"/>
</dbReference>
<dbReference type="Gene3D" id="3.30.450.20">
    <property type="entry name" value="PAS domain"/>
    <property type="match status" value="2"/>
</dbReference>
<feature type="transmembrane region" description="Helical" evidence="5">
    <location>
        <begin position="346"/>
        <end position="368"/>
    </location>
</feature>
<dbReference type="CDD" id="cd12914">
    <property type="entry name" value="PDC1_DGC_like"/>
    <property type="match status" value="1"/>
</dbReference>
<dbReference type="Proteomes" id="UP000031838">
    <property type="component" value="Chromosome 2"/>
</dbReference>
<keyword evidence="9" id="KW-1185">Reference proteome</keyword>
<evidence type="ECO:0000256" key="5">
    <source>
        <dbReference type="SAM" id="Phobius"/>
    </source>
</evidence>
<feature type="transmembrane region" description="Helical" evidence="5">
    <location>
        <begin position="64"/>
        <end position="83"/>
    </location>
</feature>